<reference evidence="2" key="2">
    <citation type="submission" date="2023-05" db="EMBL/GenBank/DDBJ databases">
        <authorList>
            <consortium name="Lawrence Berkeley National Laboratory"/>
            <person name="Steindorff A."/>
            <person name="Hensen N."/>
            <person name="Bonometti L."/>
            <person name="Westerberg I."/>
            <person name="Brannstrom I.O."/>
            <person name="Guillou S."/>
            <person name="Cros-Aarteil S."/>
            <person name="Calhoun S."/>
            <person name="Haridas S."/>
            <person name="Kuo A."/>
            <person name="Mondo S."/>
            <person name="Pangilinan J."/>
            <person name="Riley R."/>
            <person name="Labutti K."/>
            <person name="Andreopoulos B."/>
            <person name="Lipzen A."/>
            <person name="Chen C."/>
            <person name="Yanf M."/>
            <person name="Daum C."/>
            <person name="Ng V."/>
            <person name="Clum A."/>
            <person name="Ohm R."/>
            <person name="Martin F."/>
            <person name="Silar P."/>
            <person name="Natvig D."/>
            <person name="Lalanne C."/>
            <person name="Gautier V."/>
            <person name="Ament-Velasquez S.L."/>
            <person name="Kruys A."/>
            <person name="Hutchinson M.I."/>
            <person name="Powell A.J."/>
            <person name="Barry K."/>
            <person name="Miller A.N."/>
            <person name="Grigoriev I.V."/>
            <person name="Debuchy R."/>
            <person name="Gladieux P."/>
            <person name="Thoren M.H."/>
            <person name="Johannesson H."/>
        </authorList>
    </citation>
    <scope>NUCLEOTIDE SEQUENCE</scope>
    <source>
        <strain evidence="2">PSN293</strain>
    </source>
</reference>
<dbReference type="AlphaFoldDB" id="A0AAN7BC28"/>
<organism evidence="2 3">
    <name type="scientific">Rhypophila decipiens</name>
    <dbReference type="NCBI Taxonomy" id="261697"/>
    <lineage>
        <taxon>Eukaryota</taxon>
        <taxon>Fungi</taxon>
        <taxon>Dikarya</taxon>
        <taxon>Ascomycota</taxon>
        <taxon>Pezizomycotina</taxon>
        <taxon>Sordariomycetes</taxon>
        <taxon>Sordariomycetidae</taxon>
        <taxon>Sordariales</taxon>
        <taxon>Naviculisporaceae</taxon>
        <taxon>Rhypophila</taxon>
    </lineage>
</organism>
<evidence type="ECO:0000313" key="2">
    <source>
        <dbReference type="EMBL" id="KAK4218453.1"/>
    </source>
</evidence>
<keyword evidence="3" id="KW-1185">Reference proteome</keyword>
<name>A0AAN7BC28_9PEZI</name>
<feature type="region of interest" description="Disordered" evidence="1">
    <location>
        <begin position="77"/>
        <end position="113"/>
    </location>
</feature>
<dbReference type="EMBL" id="MU858053">
    <property type="protein sequence ID" value="KAK4218453.1"/>
    <property type="molecule type" value="Genomic_DNA"/>
</dbReference>
<protein>
    <submittedName>
        <fullName evidence="2">Uncharacterized protein</fullName>
    </submittedName>
</protein>
<reference evidence="2" key="1">
    <citation type="journal article" date="2023" name="Mol. Phylogenet. Evol.">
        <title>Genome-scale phylogeny and comparative genomics of the fungal order Sordariales.</title>
        <authorList>
            <person name="Hensen N."/>
            <person name="Bonometti L."/>
            <person name="Westerberg I."/>
            <person name="Brannstrom I.O."/>
            <person name="Guillou S."/>
            <person name="Cros-Aarteil S."/>
            <person name="Calhoun S."/>
            <person name="Haridas S."/>
            <person name="Kuo A."/>
            <person name="Mondo S."/>
            <person name="Pangilinan J."/>
            <person name="Riley R."/>
            <person name="LaButti K."/>
            <person name="Andreopoulos B."/>
            <person name="Lipzen A."/>
            <person name="Chen C."/>
            <person name="Yan M."/>
            <person name="Daum C."/>
            <person name="Ng V."/>
            <person name="Clum A."/>
            <person name="Steindorff A."/>
            <person name="Ohm R.A."/>
            <person name="Martin F."/>
            <person name="Silar P."/>
            <person name="Natvig D.O."/>
            <person name="Lalanne C."/>
            <person name="Gautier V."/>
            <person name="Ament-Velasquez S.L."/>
            <person name="Kruys A."/>
            <person name="Hutchinson M.I."/>
            <person name="Powell A.J."/>
            <person name="Barry K."/>
            <person name="Miller A.N."/>
            <person name="Grigoriev I.V."/>
            <person name="Debuchy R."/>
            <person name="Gladieux P."/>
            <person name="Hiltunen Thoren M."/>
            <person name="Johannesson H."/>
        </authorList>
    </citation>
    <scope>NUCLEOTIDE SEQUENCE</scope>
    <source>
        <strain evidence="2">PSN293</strain>
    </source>
</reference>
<dbReference type="Proteomes" id="UP001301769">
    <property type="component" value="Unassembled WGS sequence"/>
</dbReference>
<evidence type="ECO:0000256" key="1">
    <source>
        <dbReference type="SAM" id="MobiDB-lite"/>
    </source>
</evidence>
<feature type="compositionally biased region" description="Low complexity" evidence="1">
    <location>
        <begin position="84"/>
        <end position="94"/>
    </location>
</feature>
<feature type="compositionally biased region" description="Low complexity" evidence="1">
    <location>
        <begin position="101"/>
        <end position="113"/>
    </location>
</feature>
<gene>
    <name evidence="2" type="ORF">QBC37DRAFT_200559</name>
</gene>
<proteinExistence type="predicted"/>
<sequence length="113" mass="12078">MCTYLAHLRICRACGVEDIVLISEQMCAGAEASGRQFGSCLEGVSNQHERTAYKCWKCRDAVAMRMRAIHDMCAPPAAAPPPSSAGSSGAVSVSSRRKSRQSSSSGNAGRVRW</sequence>
<comment type="caution">
    <text evidence="2">The sequence shown here is derived from an EMBL/GenBank/DDBJ whole genome shotgun (WGS) entry which is preliminary data.</text>
</comment>
<accession>A0AAN7BC28</accession>
<evidence type="ECO:0000313" key="3">
    <source>
        <dbReference type="Proteomes" id="UP001301769"/>
    </source>
</evidence>